<reference evidence="3" key="1">
    <citation type="submission" date="2011-08" db="EMBL/GenBank/DDBJ databases">
        <authorList>
            <person name="Rombauts S."/>
        </authorList>
    </citation>
    <scope>NUCLEOTIDE SEQUENCE</scope>
    <source>
        <strain evidence="3">London</strain>
    </source>
</reference>
<dbReference type="InterPro" id="IPR009598">
    <property type="entry name" value="BCALP"/>
</dbReference>
<dbReference type="Pfam" id="PF06726">
    <property type="entry name" value="BC10"/>
    <property type="match status" value="1"/>
</dbReference>
<dbReference type="AlphaFoldDB" id="T1KH88"/>
<dbReference type="EMBL" id="CAEY01000074">
    <property type="status" value="NOT_ANNOTATED_CDS"/>
    <property type="molecule type" value="Genomic_DNA"/>
</dbReference>
<feature type="transmembrane region" description="Helical" evidence="1">
    <location>
        <begin position="45"/>
        <end position="61"/>
    </location>
</feature>
<sequence length="178" mass="20841">MLCLHNLIPLLTIPKATNSIILQNQMMLLLFYLVSYFLEIKPCTCCTLIVFASLIIWFSYIDPELMVDNVKYVQINDHELDPLQFHWNDMNQYGSTYGTAILSRYLNLLFGLSGFTPKLMKADFRFQMLSKSIMNCTYERFDYHFLPVHQLSNVLRDGIIILELLKSVSIFENINCYL</sequence>
<dbReference type="SMART" id="SM01396">
    <property type="entry name" value="BC10"/>
    <property type="match status" value="1"/>
</dbReference>
<organism evidence="2 3">
    <name type="scientific">Tetranychus urticae</name>
    <name type="common">Two-spotted spider mite</name>
    <dbReference type="NCBI Taxonomy" id="32264"/>
    <lineage>
        <taxon>Eukaryota</taxon>
        <taxon>Metazoa</taxon>
        <taxon>Ecdysozoa</taxon>
        <taxon>Arthropoda</taxon>
        <taxon>Chelicerata</taxon>
        <taxon>Arachnida</taxon>
        <taxon>Acari</taxon>
        <taxon>Acariformes</taxon>
        <taxon>Trombidiformes</taxon>
        <taxon>Prostigmata</taxon>
        <taxon>Eleutherengona</taxon>
        <taxon>Raphignathae</taxon>
        <taxon>Tetranychoidea</taxon>
        <taxon>Tetranychidae</taxon>
        <taxon>Tetranychus</taxon>
    </lineage>
</organism>
<evidence type="ECO:0000256" key="1">
    <source>
        <dbReference type="SAM" id="Phobius"/>
    </source>
</evidence>
<evidence type="ECO:0000313" key="2">
    <source>
        <dbReference type="EnsemblMetazoa" id="tetur11g03500.1"/>
    </source>
</evidence>
<name>T1KH88_TETUR</name>
<keyword evidence="1" id="KW-0472">Membrane</keyword>
<keyword evidence="3" id="KW-1185">Reference proteome</keyword>
<keyword evidence="1" id="KW-0812">Transmembrane</keyword>
<feature type="transmembrane region" description="Helical" evidence="1">
    <location>
        <begin position="20"/>
        <end position="38"/>
    </location>
</feature>
<evidence type="ECO:0000313" key="3">
    <source>
        <dbReference type="Proteomes" id="UP000015104"/>
    </source>
</evidence>
<accession>T1KH88</accession>
<dbReference type="STRING" id="32264.T1KH88"/>
<dbReference type="HOGENOM" id="CLU_1512535_0_0_1"/>
<keyword evidence="1" id="KW-1133">Transmembrane helix</keyword>
<reference evidence="2" key="2">
    <citation type="submission" date="2015-06" db="UniProtKB">
        <authorList>
            <consortium name="EnsemblMetazoa"/>
        </authorList>
    </citation>
    <scope>IDENTIFICATION</scope>
</reference>
<dbReference type="EnsemblMetazoa" id="tetur11g03500.1">
    <property type="protein sequence ID" value="tetur11g03500.1"/>
    <property type="gene ID" value="tetur11g03500"/>
</dbReference>
<protein>
    <submittedName>
        <fullName evidence="2">Uncharacterized protein</fullName>
    </submittedName>
</protein>
<dbReference type="eggNOG" id="KOG4489">
    <property type="taxonomic scope" value="Eukaryota"/>
</dbReference>
<proteinExistence type="predicted"/>
<dbReference type="Proteomes" id="UP000015104">
    <property type="component" value="Unassembled WGS sequence"/>
</dbReference>
<feature type="transmembrane region" description="Helical" evidence="1">
    <location>
        <begin position="97"/>
        <end position="115"/>
    </location>
</feature>